<feature type="compositionally biased region" description="Polar residues" evidence="1">
    <location>
        <begin position="77"/>
        <end position="107"/>
    </location>
</feature>
<feature type="compositionally biased region" description="Acidic residues" evidence="1">
    <location>
        <begin position="323"/>
        <end position="338"/>
    </location>
</feature>
<sequence>MNEQILSAEENENEESAIKRHIKKLSESELEELFNSLSEDKRSLLKKIMENDYDDDNEGKNKREITKKAGAVEENNYIENGQLDSSKNQGVSSSNVEDVNTESSMSHETTENKRTMSTAEIGDVVPSKNTGGSEKTENKAELVNQNDVKETKPESNLDLDTKKSDTEVDLVSNSQAVPKTENKRSANVSELANILKTPDETKESDSNLNPKECKGSENSQEIFSNDGELAETINDETEQHSPYKNNLKREAYVDESSNFSDSLKSLEESFPNSNAYDESNSCLESDAPLIRVKRRNAESAMVKRAANVMADSNVPYFPNKGENDDEDNEEGSEFDDDGFYDRTSNYAKNNVNNLFDPNSPKSSDSILKQKSAHFYDRNSKCDTDTISLGSDTDNVMTGVEGVNENLMYSSGSRTRRASEEFENIKKSSEDTVNDVANERRIRSTPLQDNEARTVSENYMNIPGYQENDAFGPLPRNYEGDLGRYKRIRRVKQTPVLQENAS</sequence>
<protein>
    <submittedName>
        <fullName evidence="2">Uncharacterized protein</fullName>
    </submittedName>
</protein>
<evidence type="ECO:0000313" key="3">
    <source>
        <dbReference type="Proteomes" id="UP000837857"/>
    </source>
</evidence>
<feature type="compositionally biased region" description="Basic and acidic residues" evidence="1">
    <location>
        <begin position="197"/>
        <end position="215"/>
    </location>
</feature>
<dbReference type="Proteomes" id="UP000837857">
    <property type="component" value="Chromosome 14"/>
</dbReference>
<evidence type="ECO:0000256" key="1">
    <source>
        <dbReference type="SAM" id="MobiDB-lite"/>
    </source>
</evidence>
<feature type="compositionally biased region" description="Polar residues" evidence="1">
    <location>
        <begin position="270"/>
        <end position="281"/>
    </location>
</feature>
<keyword evidence="3" id="KW-1185">Reference proteome</keyword>
<feature type="region of interest" description="Disordered" evidence="1">
    <location>
        <begin position="308"/>
        <end position="345"/>
    </location>
</feature>
<feature type="compositionally biased region" description="Basic and acidic residues" evidence="1">
    <location>
        <begin position="147"/>
        <end position="166"/>
    </location>
</feature>
<accession>A0ABN8I0V5</accession>
<evidence type="ECO:0000313" key="2">
    <source>
        <dbReference type="EMBL" id="CAH2042419.1"/>
    </source>
</evidence>
<gene>
    <name evidence="2" type="ORF">IPOD504_LOCUS3803</name>
</gene>
<feature type="region of interest" description="Disordered" evidence="1">
    <location>
        <begin position="50"/>
        <end position="281"/>
    </location>
</feature>
<name>A0ABN8I0V5_9NEOP</name>
<proteinExistence type="predicted"/>
<reference evidence="2" key="1">
    <citation type="submission" date="2022-03" db="EMBL/GenBank/DDBJ databases">
        <authorList>
            <person name="Martin H S."/>
        </authorList>
    </citation>
    <scope>NUCLEOTIDE SEQUENCE</scope>
</reference>
<feature type="non-terminal residue" evidence="2">
    <location>
        <position position="501"/>
    </location>
</feature>
<feature type="compositionally biased region" description="Basic and acidic residues" evidence="1">
    <location>
        <begin position="58"/>
        <end position="71"/>
    </location>
</feature>
<feature type="compositionally biased region" description="Basic and acidic residues" evidence="1">
    <location>
        <begin position="237"/>
        <end position="252"/>
    </location>
</feature>
<organism evidence="2 3">
    <name type="scientific">Iphiclides podalirius</name>
    <name type="common">scarce swallowtail</name>
    <dbReference type="NCBI Taxonomy" id="110791"/>
    <lineage>
        <taxon>Eukaryota</taxon>
        <taxon>Metazoa</taxon>
        <taxon>Ecdysozoa</taxon>
        <taxon>Arthropoda</taxon>
        <taxon>Hexapoda</taxon>
        <taxon>Insecta</taxon>
        <taxon>Pterygota</taxon>
        <taxon>Neoptera</taxon>
        <taxon>Endopterygota</taxon>
        <taxon>Lepidoptera</taxon>
        <taxon>Glossata</taxon>
        <taxon>Ditrysia</taxon>
        <taxon>Papilionoidea</taxon>
        <taxon>Papilionidae</taxon>
        <taxon>Papilioninae</taxon>
        <taxon>Iphiclides</taxon>
    </lineage>
</organism>
<dbReference type="EMBL" id="OW152826">
    <property type="protein sequence ID" value="CAH2042419.1"/>
    <property type="molecule type" value="Genomic_DNA"/>
</dbReference>